<gene>
    <name evidence="2" type="ORF">SteCoe_18803</name>
</gene>
<evidence type="ECO:0000313" key="3">
    <source>
        <dbReference type="Proteomes" id="UP000187209"/>
    </source>
</evidence>
<dbReference type="InterPro" id="IPR010736">
    <property type="entry name" value="SHIPPO-rpt"/>
</dbReference>
<dbReference type="AlphaFoldDB" id="A0A1R2BVL3"/>
<name>A0A1R2BVL3_9CILI</name>
<organism evidence="2 3">
    <name type="scientific">Stentor coeruleus</name>
    <dbReference type="NCBI Taxonomy" id="5963"/>
    <lineage>
        <taxon>Eukaryota</taxon>
        <taxon>Sar</taxon>
        <taxon>Alveolata</taxon>
        <taxon>Ciliophora</taxon>
        <taxon>Postciliodesmatophora</taxon>
        <taxon>Heterotrichea</taxon>
        <taxon>Heterotrichida</taxon>
        <taxon>Stentoridae</taxon>
        <taxon>Stentor</taxon>
    </lineage>
</organism>
<dbReference type="InterPro" id="IPR051291">
    <property type="entry name" value="CIMAP"/>
</dbReference>
<dbReference type="EMBL" id="MPUH01000405">
    <property type="protein sequence ID" value="OMJ80853.1"/>
    <property type="molecule type" value="Genomic_DNA"/>
</dbReference>
<reference evidence="2 3" key="1">
    <citation type="submission" date="2016-11" db="EMBL/GenBank/DDBJ databases">
        <title>The macronuclear genome of Stentor coeruleus: a giant cell with tiny introns.</title>
        <authorList>
            <person name="Slabodnick M."/>
            <person name="Ruby J.G."/>
            <person name="Reiff S.B."/>
            <person name="Swart E.C."/>
            <person name="Gosai S."/>
            <person name="Prabakaran S."/>
            <person name="Witkowska E."/>
            <person name="Larue G.E."/>
            <person name="Fisher S."/>
            <person name="Freeman R.M."/>
            <person name="Gunawardena J."/>
            <person name="Chu W."/>
            <person name="Stover N.A."/>
            <person name="Gregory B.D."/>
            <person name="Nowacki M."/>
            <person name="Derisi J."/>
            <person name="Roy S.W."/>
            <person name="Marshall W.F."/>
            <person name="Sood P."/>
        </authorList>
    </citation>
    <scope>NUCLEOTIDE SEQUENCE [LARGE SCALE GENOMIC DNA]</scope>
    <source>
        <strain evidence="2">WM001</strain>
    </source>
</reference>
<evidence type="ECO:0000256" key="1">
    <source>
        <dbReference type="SAM" id="MobiDB-lite"/>
    </source>
</evidence>
<accession>A0A1R2BVL3</accession>
<dbReference type="Pfam" id="PF07004">
    <property type="entry name" value="SHIPPO-rpt"/>
    <property type="match status" value="4"/>
</dbReference>
<proteinExistence type="predicted"/>
<sequence length="184" mass="20470">MTSYSTVSANPYKYSMPPAYSFPKSKRIGQASLSPGPSDYSPPYSSRSPSFTISKSRRGSIPTKLSKPGPGSYNIDSYGFDIFKSKNSITNSLEKLPTNRNRPKFLRKNIFPKARFVTPAPGDYKLPEISKGPNCTIGKATKRIKIFKTPAPGIYNIPSSIGVPMLRTNRMTRSFKSKKFKKLI</sequence>
<feature type="compositionally biased region" description="Low complexity" evidence="1">
    <location>
        <begin position="32"/>
        <end position="50"/>
    </location>
</feature>
<dbReference type="PANTHER" id="PTHR21580">
    <property type="entry name" value="SHIPPO-1-RELATED"/>
    <property type="match status" value="1"/>
</dbReference>
<protein>
    <submittedName>
        <fullName evidence="2">Uncharacterized protein</fullName>
    </submittedName>
</protein>
<comment type="caution">
    <text evidence="2">The sequence shown here is derived from an EMBL/GenBank/DDBJ whole genome shotgun (WGS) entry which is preliminary data.</text>
</comment>
<feature type="region of interest" description="Disordered" evidence="1">
    <location>
        <begin position="25"/>
        <end position="68"/>
    </location>
</feature>
<evidence type="ECO:0000313" key="2">
    <source>
        <dbReference type="EMBL" id="OMJ80853.1"/>
    </source>
</evidence>
<dbReference type="Proteomes" id="UP000187209">
    <property type="component" value="Unassembled WGS sequence"/>
</dbReference>
<keyword evidence="3" id="KW-1185">Reference proteome</keyword>